<comment type="caution">
    <text evidence="5">The sequence shown here is derived from an EMBL/GenBank/DDBJ whole genome shotgun (WGS) entry which is preliminary data.</text>
</comment>
<dbReference type="EMBL" id="JAJNBZ010000001">
    <property type="protein sequence ID" value="MCE5168019.1"/>
    <property type="molecule type" value="Genomic_DNA"/>
</dbReference>
<dbReference type="Pfam" id="PF00392">
    <property type="entry name" value="GntR"/>
    <property type="match status" value="1"/>
</dbReference>
<dbReference type="SMART" id="SM00895">
    <property type="entry name" value="FCD"/>
    <property type="match status" value="1"/>
</dbReference>
<dbReference type="Pfam" id="PF07729">
    <property type="entry name" value="FCD"/>
    <property type="match status" value="1"/>
</dbReference>
<keyword evidence="6" id="KW-1185">Reference proteome</keyword>
<evidence type="ECO:0000256" key="3">
    <source>
        <dbReference type="ARBA" id="ARBA00023163"/>
    </source>
</evidence>
<dbReference type="InterPro" id="IPR000524">
    <property type="entry name" value="Tscrpt_reg_HTH_GntR"/>
</dbReference>
<dbReference type="PANTHER" id="PTHR43537">
    <property type="entry name" value="TRANSCRIPTIONAL REGULATOR, GNTR FAMILY"/>
    <property type="match status" value="1"/>
</dbReference>
<accession>A0ABS8YAZ8</accession>
<dbReference type="PRINTS" id="PR00035">
    <property type="entry name" value="HTHGNTR"/>
</dbReference>
<dbReference type="CDD" id="cd07377">
    <property type="entry name" value="WHTH_GntR"/>
    <property type="match status" value="1"/>
</dbReference>
<dbReference type="Gene3D" id="1.10.10.10">
    <property type="entry name" value="Winged helix-like DNA-binding domain superfamily/Winged helix DNA-binding domain"/>
    <property type="match status" value="1"/>
</dbReference>
<reference evidence="5 6" key="1">
    <citation type="submission" date="2021-11" db="EMBL/GenBank/DDBJ databases">
        <title>Draft genome sequence of Paenibacillus profundus YoMME, a new Gram-positive bacteria with exoelectrogenic properties.</title>
        <authorList>
            <person name="Hubenova Y."/>
            <person name="Hubenova E."/>
            <person name="Manasiev Y."/>
            <person name="Peykov S."/>
            <person name="Mitov M."/>
        </authorList>
    </citation>
    <scope>NUCLEOTIDE SEQUENCE [LARGE SCALE GENOMIC DNA]</scope>
    <source>
        <strain evidence="5 6">YoMME</strain>
    </source>
</reference>
<dbReference type="Gene3D" id="1.20.120.530">
    <property type="entry name" value="GntR ligand-binding domain-like"/>
    <property type="match status" value="1"/>
</dbReference>
<organism evidence="5 6">
    <name type="scientific">Paenibacillus profundus</name>
    <dbReference type="NCBI Taxonomy" id="1173085"/>
    <lineage>
        <taxon>Bacteria</taxon>
        <taxon>Bacillati</taxon>
        <taxon>Bacillota</taxon>
        <taxon>Bacilli</taxon>
        <taxon>Bacillales</taxon>
        <taxon>Paenibacillaceae</taxon>
        <taxon>Paenibacillus</taxon>
    </lineage>
</organism>
<protein>
    <submittedName>
        <fullName evidence="5">FadR family transcriptional regulator</fullName>
    </submittedName>
</protein>
<dbReference type="InterPro" id="IPR036390">
    <property type="entry name" value="WH_DNA-bd_sf"/>
</dbReference>
<dbReference type="RefSeq" id="WP_233695425.1">
    <property type="nucleotide sequence ID" value="NZ_JAJNBZ010000001.1"/>
</dbReference>
<dbReference type="PROSITE" id="PS50949">
    <property type="entry name" value="HTH_GNTR"/>
    <property type="match status" value="1"/>
</dbReference>
<keyword evidence="3" id="KW-0804">Transcription</keyword>
<sequence>MNGIQYKKGAELVTDHLLDQLKNGSYSPGDRLPSVEALSKQYQVGRSTIREALSALKAMGWIDIRHGGGTFVREQPQAPSDLLQGWLSEINSLKSLIEVRKMIEVGSAGLAAKRRTDGDLAALADCLQQMEAHLEDEAASQQADLMFHVHLAQASHNEILIPMLQLFHQQCARHMGNTRRMWLFGERSSTLQLLQEHRLIYEAILHQNEALASRRMLEHLTKIELLLEKND</sequence>
<evidence type="ECO:0000256" key="1">
    <source>
        <dbReference type="ARBA" id="ARBA00023015"/>
    </source>
</evidence>
<keyword evidence="1" id="KW-0805">Transcription regulation</keyword>
<name>A0ABS8YAZ8_9BACL</name>
<evidence type="ECO:0000313" key="5">
    <source>
        <dbReference type="EMBL" id="MCE5168019.1"/>
    </source>
</evidence>
<dbReference type="SUPFAM" id="SSF46785">
    <property type="entry name" value="Winged helix' DNA-binding domain"/>
    <property type="match status" value="1"/>
</dbReference>
<gene>
    <name evidence="5" type="ORF">LQV63_01630</name>
</gene>
<dbReference type="InterPro" id="IPR008920">
    <property type="entry name" value="TF_FadR/GntR_C"/>
</dbReference>
<evidence type="ECO:0000313" key="6">
    <source>
        <dbReference type="Proteomes" id="UP001199916"/>
    </source>
</evidence>
<dbReference type="SMART" id="SM00345">
    <property type="entry name" value="HTH_GNTR"/>
    <property type="match status" value="1"/>
</dbReference>
<dbReference type="PANTHER" id="PTHR43537:SF5">
    <property type="entry name" value="UXU OPERON TRANSCRIPTIONAL REGULATOR"/>
    <property type="match status" value="1"/>
</dbReference>
<evidence type="ECO:0000259" key="4">
    <source>
        <dbReference type="PROSITE" id="PS50949"/>
    </source>
</evidence>
<proteinExistence type="predicted"/>
<keyword evidence="2" id="KW-0238">DNA-binding</keyword>
<dbReference type="SUPFAM" id="SSF48008">
    <property type="entry name" value="GntR ligand-binding domain-like"/>
    <property type="match status" value="1"/>
</dbReference>
<dbReference type="InterPro" id="IPR011711">
    <property type="entry name" value="GntR_C"/>
</dbReference>
<feature type="domain" description="HTH gntR-type" evidence="4">
    <location>
        <begin position="7"/>
        <end position="75"/>
    </location>
</feature>
<dbReference type="Proteomes" id="UP001199916">
    <property type="component" value="Unassembled WGS sequence"/>
</dbReference>
<evidence type="ECO:0000256" key="2">
    <source>
        <dbReference type="ARBA" id="ARBA00023125"/>
    </source>
</evidence>
<dbReference type="InterPro" id="IPR036388">
    <property type="entry name" value="WH-like_DNA-bd_sf"/>
</dbReference>